<dbReference type="Proteomes" id="UP000273022">
    <property type="component" value="Unassembled WGS sequence"/>
</dbReference>
<dbReference type="EMBL" id="QYYH01000178">
    <property type="protein sequence ID" value="RJY05978.1"/>
    <property type="molecule type" value="Genomic_DNA"/>
</dbReference>
<accession>A0A3A6TMW2</accession>
<evidence type="ECO:0000313" key="1">
    <source>
        <dbReference type="EMBL" id="RJY05978.1"/>
    </source>
</evidence>
<reference evidence="1 2" key="1">
    <citation type="submission" date="2018-09" db="EMBL/GenBank/DDBJ databases">
        <title>Phylogeny of the Shewanellaceae, and recommendation for two new genera, Pseudoshewanella and Parashewanella.</title>
        <authorList>
            <person name="Wang G."/>
        </authorList>
    </citation>
    <scope>NUCLEOTIDE SEQUENCE [LARGE SCALE GENOMIC DNA]</scope>
    <source>
        <strain evidence="1 2">KCTC 22492</strain>
    </source>
</reference>
<evidence type="ECO:0000313" key="2">
    <source>
        <dbReference type="Proteomes" id="UP000273022"/>
    </source>
</evidence>
<protein>
    <submittedName>
        <fullName evidence="1">Uncharacterized protein</fullName>
    </submittedName>
</protein>
<name>A0A3A6TMW2_9GAMM</name>
<organism evidence="1 2">
    <name type="scientific">Parashewanella spongiae</name>
    <dbReference type="NCBI Taxonomy" id="342950"/>
    <lineage>
        <taxon>Bacteria</taxon>
        <taxon>Pseudomonadati</taxon>
        <taxon>Pseudomonadota</taxon>
        <taxon>Gammaproteobacteria</taxon>
        <taxon>Alteromonadales</taxon>
        <taxon>Shewanellaceae</taxon>
        <taxon>Parashewanella</taxon>
    </lineage>
</organism>
<proteinExistence type="predicted"/>
<gene>
    <name evidence="1" type="ORF">D5R81_18325</name>
</gene>
<comment type="caution">
    <text evidence="1">The sequence shown here is derived from an EMBL/GenBank/DDBJ whole genome shotgun (WGS) entry which is preliminary data.</text>
</comment>
<keyword evidence="2" id="KW-1185">Reference proteome</keyword>
<sequence length="61" mass="6587">MRVDAYSPVDGLANRVIFIFLLASIIEEADSLGDKLGSVELSGLNFVLFEHLFVQGVSSDA</sequence>
<dbReference type="AlphaFoldDB" id="A0A3A6TMW2"/>
<dbReference type="RefSeq" id="WP_121855045.1">
    <property type="nucleotide sequence ID" value="NZ_CP037952.1"/>
</dbReference>